<keyword evidence="2 6" id="KW-0645">Protease</keyword>
<dbReference type="AlphaFoldDB" id="A0A7C2K0F0"/>
<dbReference type="SUPFAM" id="SSF53163">
    <property type="entry name" value="HybD-like"/>
    <property type="match status" value="1"/>
</dbReference>
<evidence type="ECO:0000256" key="1">
    <source>
        <dbReference type="ARBA" id="ARBA00006814"/>
    </source>
</evidence>
<gene>
    <name evidence="6" type="ORF">ENQ76_11625</name>
</gene>
<dbReference type="EMBL" id="DSOK01000324">
    <property type="protein sequence ID" value="HEN16102.1"/>
    <property type="molecule type" value="Genomic_DNA"/>
</dbReference>
<feature type="region of interest" description="Disordered" evidence="5">
    <location>
        <begin position="1"/>
        <end position="23"/>
    </location>
</feature>
<accession>A0A7C2K0F0</accession>
<reference evidence="6" key="1">
    <citation type="journal article" date="2020" name="mSystems">
        <title>Genome- and Community-Level Interaction Insights into Carbon Utilization and Element Cycling Functions of Hydrothermarchaeota in Hydrothermal Sediment.</title>
        <authorList>
            <person name="Zhou Z."/>
            <person name="Liu Y."/>
            <person name="Xu W."/>
            <person name="Pan J."/>
            <person name="Luo Z.H."/>
            <person name="Li M."/>
        </authorList>
    </citation>
    <scope>NUCLEOTIDE SEQUENCE [LARGE SCALE GENOMIC DNA]</scope>
    <source>
        <strain evidence="6">SpSt-339</strain>
    </source>
</reference>
<evidence type="ECO:0000256" key="2">
    <source>
        <dbReference type="ARBA" id="ARBA00022670"/>
    </source>
</evidence>
<dbReference type="InterPro" id="IPR000671">
    <property type="entry name" value="Peptidase_A31"/>
</dbReference>
<protein>
    <submittedName>
        <fullName evidence="6">Hydrogenase maturation protease</fullName>
    </submittedName>
</protein>
<evidence type="ECO:0000256" key="5">
    <source>
        <dbReference type="SAM" id="MobiDB-lite"/>
    </source>
</evidence>
<comment type="similarity">
    <text evidence="1">Belongs to the peptidase A31 family.</text>
</comment>
<organism evidence="6">
    <name type="scientific">Schlesneria paludicola</name>
    <dbReference type="NCBI Taxonomy" id="360056"/>
    <lineage>
        <taxon>Bacteria</taxon>
        <taxon>Pseudomonadati</taxon>
        <taxon>Planctomycetota</taxon>
        <taxon>Planctomycetia</taxon>
        <taxon>Planctomycetales</taxon>
        <taxon>Planctomycetaceae</taxon>
        <taxon>Schlesneria</taxon>
    </lineage>
</organism>
<evidence type="ECO:0000256" key="4">
    <source>
        <dbReference type="ARBA" id="ARBA00022801"/>
    </source>
</evidence>
<comment type="caution">
    <text evidence="6">The sequence shown here is derived from an EMBL/GenBank/DDBJ whole genome shotgun (WGS) entry which is preliminary data.</text>
</comment>
<dbReference type="PANTHER" id="PTHR30302:SF1">
    <property type="entry name" value="HYDROGENASE 2 MATURATION PROTEASE"/>
    <property type="match status" value="1"/>
</dbReference>
<feature type="compositionally biased region" description="Low complexity" evidence="5">
    <location>
        <begin position="13"/>
        <end position="23"/>
    </location>
</feature>
<dbReference type="GO" id="GO:0016485">
    <property type="term" value="P:protein processing"/>
    <property type="evidence" value="ECO:0007669"/>
    <property type="project" value="TreeGrafter"/>
</dbReference>
<dbReference type="PANTHER" id="PTHR30302">
    <property type="entry name" value="HYDROGENASE 1 MATURATION PROTEASE"/>
    <property type="match status" value="1"/>
</dbReference>
<sequence>MDNCSPARRTGRPLRTPRPQLRPLHQLRHALPESEVGGSVTDRPLVIGLGSPHGDDQAGWLVIARLLERGASPTVVRAVAHPAQLWDWWEAGQALIVCDLSLGDGPPGTIHRRVWPHDPLPHEPLAGTHDMPLTEVLRLGAALDDPPREVVVWTISGGQCEAATGSSRAVSAAAQSLGDALWEQLRGE</sequence>
<dbReference type="GO" id="GO:0004190">
    <property type="term" value="F:aspartic-type endopeptidase activity"/>
    <property type="evidence" value="ECO:0007669"/>
    <property type="project" value="UniProtKB-KW"/>
</dbReference>
<name>A0A7C2K0F0_9PLAN</name>
<keyword evidence="4" id="KW-0378">Hydrolase</keyword>
<dbReference type="GO" id="GO:0008047">
    <property type="term" value="F:enzyme activator activity"/>
    <property type="evidence" value="ECO:0007669"/>
    <property type="project" value="InterPro"/>
</dbReference>
<dbReference type="Gene3D" id="3.40.50.1450">
    <property type="entry name" value="HybD-like"/>
    <property type="match status" value="1"/>
</dbReference>
<dbReference type="InterPro" id="IPR023430">
    <property type="entry name" value="Pept_HybD-like_dom_sf"/>
</dbReference>
<keyword evidence="3" id="KW-0064">Aspartyl protease</keyword>
<dbReference type="NCBIfam" id="TIGR00072">
    <property type="entry name" value="hydrog_prot"/>
    <property type="match status" value="1"/>
</dbReference>
<evidence type="ECO:0000313" key="6">
    <source>
        <dbReference type="EMBL" id="HEN16102.1"/>
    </source>
</evidence>
<proteinExistence type="inferred from homology"/>
<evidence type="ECO:0000256" key="3">
    <source>
        <dbReference type="ARBA" id="ARBA00022750"/>
    </source>
</evidence>